<dbReference type="Proteomes" id="UP000001695">
    <property type="component" value="Plasmid pBIND01"/>
</dbReference>
<proteinExistence type="predicted"/>
<sequence length="182" mass="20386">MSLPKVLCIAALPVAALGFIGFKVNEAWTKQEITEQVRSFYDHTCGLLAPITPQENETISVEQYDALVDAGMMTRSPEAVYGLTAQGQAAFQLRDKWPMGKAGLCAYHFEDATVEDVSLTEIISNHFLRHVTFKFHTRYEDWAKTPSVQKAYRSELGLSRESLLTAPMVLTKSGWIFVEPLI</sequence>
<dbReference type="RefSeq" id="WP_012383014.1">
    <property type="nucleotide sequence ID" value="NC_010580.1"/>
</dbReference>
<dbReference type="OrthoDB" id="9823778at2"/>
<evidence type="ECO:0000313" key="2">
    <source>
        <dbReference type="Proteomes" id="UP000001695"/>
    </source>
</evidence>
<keyword evidence="2" id="KW-1185">Reference proteome</keyword>
<keyword evidence="1" id="KW-0614">Plasmid</keyword>
<accession>B2ILK1</accession>
<organism evidence="1 2">
    <name type="scientific">Beijerinckia indica subsp. indica (strain ATCC 9039 / DSM 1715 / NCIMB 8712)</name>
    <dbReference type="NCBI Taxonomy" id="395963"/>
    <lineage>
        <taxon>Bacteria</taxon>
        <taxon>Pseudomonadati</taxon>
        <taxon>Pseudomonadota</taxon>
        <taxon>Alphaproteobacteria</taxon>
        <taxon>Hyphomicrobiales</taxon>
        <taxon>Beijerinckiaceae</taxon>
        <taxon>Beijerinckia</taxon>
    </lineage>
</organism>
<dbReference type="HOGENOM" id="CLU_1479328_0_0_5"/>
<dbReference type="AlphaFoldDB" id="B2ILK1"/>
<dbReference type="KEGG" id="bid:Bind_3872"/>
<reference evidence="1 2" key="1">
    <citation type="submission" date="2008-03" db="EMBL/GenBank/DDBJ databases">
        <title>Complete sequence of plasmid1 of Beijerinckia indica subsp. indica ATCC 9039.</title>
        <authorList>
            <consortium name="US DOE Joint Genome Institute"/>
            <person name="Copeland A."/>
            <person name="Lucas S."/>
            <person name="Lapidus A."/>
            <person name="Glavina del Rio T."/>
            <person name="Dalin E."/>
            <person name="Tice H."/>
            <person name="Bruce D."/>
            <person name="Goodwin L."/>
            <person name="Pitluck S."/>
            <person name="LaButti K."/>
            <person name="Schmutz J."/>
            <person name="Larimer F."/>
            <person name="Land M."/>
            <person name="Hauser L."/>
            <person name="Kyrpides N."/>
            <person name="Mikhailova N."/>
            <person name="Dunfield P.F."/>
            <person name="Dedysh S.N."/>
            <person name="Liesack W."/>
            <person name="Saw J.H."/>
            <person name="Alam M."/>
            <person name="Chen Y."/>
            <person name="Murrell J.C."/>
            <person name="Richardson P."/>
        </authorList>
    </citation>
    <scope>NUCLEOTIDE SEQUENCE [LARGE SCALE GENOMIC DNA]</scope>
    <source>
        <strain evidence="2">ATCC 9039 / DSM 1715 / NCIMB 8712</strain>
        <plasmid evidence="1 2">pBIND01</plasmid>
    </source>
</reference>
<dbReference type="EMBL" id="CP001017">
    <property type="protein sequence ID" value="ACB97401.1"/>
    <property type="molecule type" value="Genomic_DNA"/>
</dbReference>
<evidence type="ECO:0000313" key="1">
    <source>
        <dbReference type="EMBL" id="ACB97401.1"/>
    </source>
</evidence>
<gene>
    <name evidence="1" type="ordered locus">Bind_3872</name>
</gene>
<geneLocation type="plasmid" evidence="1 2">
    <name>pBIND01</name>
</geneLocation>
<protein>
    <submittedName>
        <fullName evidence="1">Uncharacterized protein</fullName>
    </submittedName>
</protein>
<name>B2ILK1_BEII9</name>